<evidence type="ECO:0000256" key="4">
    <source>
        <dbReference type="RuleBase" id="RU364078"/>
    </source>
</evidence>
<keyword evidence="3" id="KW-0479">Metal-binding</keyword>
<feature type="binding site" evidence="3">
    <location>
        <begin position="313"/>
        <end position="316"/>
    </location>
    <ligand>
        <name>CTP</name>
        <dbReference type="ChEBI" id="CHEBI:37563"/>
    </ligand>
</feature>
<feature type="binding site" evidence="3">
    <location>
        <position position="349"/>
    </location>
    <ligand>
        <name>CTP</name>
        <dbReference type="ChEBI" id="CHEBI:37563"/>
    </ligand>
</feature>
<dbReference type="UniPathway" id="UPA00241">
    <property type="reaction ID" value="UER00353"/>
</dbReference>
<dbReference type="AlphaFoldDB" id="A0A410H5A4"/>
<dbReference type="InterPro" id="IPR035929">
    <property type="entry name" value="CoaB-like_sf"/>
</dbReference>
<dbReference type="Gene3D" id="3.40.50.10300">
    <property type="entry name" value="CoaB-like"/>
    <property type="match status" value="1"/>
</dbReference>
<dbReference type="Pfam" id="PF04127">
    <property type="entry name" value="DFP"/>
    <property type="match status" value="1"/>
</dbReference>
<comment type="caution">
    <text evidence="3">Lacks conserved residue(s) required for the propagation of feature annotation.</text>
</comment>
<keyword evidence="3" id="KW-0511">Multifunctional enzyme</keyword>
<evidence type="ECO:0000313" key="8">
    <source>
        <dbReference type="Proteomes" id="UP000285478"/>
    </source>
</evidence>
<dbReference type="GO" id="GO:0071513">
    <property type="term" value="C:phosphopantothenoylcysteine decarboxylase complex"/>
    <property type="evidence" value="ECO:0007669"/>
    <property type="project" value="TreeGrafter"/>
</dbReference>
<organism evidence="7 8">
    <name type="scientific">Hydrogenovibrio thermophilus</name>
    <dbReference type="NCBI Taxonomy" id="265883"/>
    <lineage>
        <taxon>Bacteria</taxon>
        <taxon>Pseudomonadati</taxon>
        <taxon>Pseudomonadota</taxon>
        <taxon>Gammaproteobacteria</taxon>
        <taxon>Thiotrichales</taxon>
        <taxon>Piscirickettsiaceae</taxon>
        <taxon>Hydrogenovibrio</taxon>
    </lineage>
</organism>
<keyword evidence="1 3" id="KW-0210">Decarboxylase</keyword>
<dbReference type="GO" id="GO:0004633">
    <property type="term" value="F:phosphopantothenoylcysteine decarboxylase activity"/>
    <property type="evidence" value="ECO:0007669"/>
    <property type="project" value="UniProtKB-UniRule"/>
</dbReference>
<dbReference type="GO" id="GO:0010181">
    <property type="term" value="F:FMN binding"/>
    <property type="evidence" value="ECO:0007669"/>
    <property type="project" value="UniProtKB-UniRule"/>
</dbReference>
<keyword evidence="2 3" id="KW-0456">Lyase</keyword>
<feature type="active site" description="Proton donor" evidence="3">
    <location>
        <position position="153"/>
    </location>
</feature>
<dbReference type="InterPro" id="IPR007085">
    <property type="entry name" value="DNA/pantothenate-metab_flavo_C"/>
</dbReference>
<dbReference type="NCBIfam" id="TIGR00521">
    <property type="entry name" value="coaBC_dfp"/>
    <property type="match status" value="1"/>
</dbReference>
<reference evidence="7 8" key="1">
    <citation type="journal article" date="2018" name="Environ. Microbiol.">
        <title>Genomes of ubiquitous marine and hypersaline Hydrogenovibrio, Thiomicrorhabdus and Thiomicrospira spp. encode a diversity of mechanisms to sustain chemolithoautotrophy in heterogeneous environments.</title>
        <authorList>
            <person name="Scott K.M."/>
            <person name="Williams J."/>
            <person name="Porter C.M.B."/>
            <person name="Russel S."/>
            <person name="Harmer T.L."/>
            <person name="Paul J.H."/>
            <person name="Antonen K.M."/>
            <person name="Bridges M.K."/>
            <person name="Camper G.J."/>
            <person name="Campla C.K."/>
            <person name="Casella L.G."/>
            <person name="Chase E."/>
            <person name="Conrad J.W."/>
            <person name="Cruz M.C."/>
            <person name="Dunlap D.S."/>
            <person name="Duran L."/>
            <person name="Fahsbender E.M."/>
            <person name="Goldsmith D.B."/>
            <person name="Keeley R.F."/>
            <person name="Kondoff M.R."/>
            <person name="Kussy B.I."/>
            <person name="Lane M.K."/>
            <person name="Lawler S."/>
            <person name="Leigh B.A."/>
            <person name="Lewis C."/>
            <person name="Lostal L.M."/>
            <person name="Marking D."/>
            <person name="Mancera P.A."/>
            <person name="McClenthan E.C."/>
            <person name="McIntyre E.A."/>
            <person name="Mine J.A."/>
            <person name="Modi S."/>
            <person name="Moore B.D."/>
            <person name="Morgan W.A."/>
            <person name="Nelson K.M."/>
            <person name="Nguyen K.N."/>
            <person name="Ogburn N."/>
            <person name="Parrino D.G."/>
            <person name="Pedapudi A.D."/>
            <person name="Pelham R.P."/>
            <person name="Preece A.M."/>
            <person name="Rampersad E.A."/>
            <person name="Richardson J.C."/>
            <person name="Rodgers C.M."/>
            <person name="Schaffer B.L."/>
            <person name="Sheridan N.E."/>
            <person name="Solone M.R."/>
            <person name="Staley Z.R."/>
            <person name="Tabuchi M."/>
            <person name="Waide R.J."/>
            <person name="Wanjugi P.W."/>
            <person name="Young S."/>
            <person name="Clum A."/>
            <person name="Daum C."/>
            <person name="Huntemann M."/>
            <person name="Ivanova N."/>
            <person name="Kyrpides N."/>
            <person name="Mikhailova N."/>
            <person name="Palaniappan K."/>
            <person name="Pillay M."/>
            <person name="Reddy T.B.K."/>
            <person name="Shapiro N."/>
            <person name="Stamatis D."/>
            <person name="Varghese N."/>
            <person name="Woyke T."/>
            <person name="Boden R."/>
            <person name="Freyermuth S.K."/>
            <person name="Kerfeld C.A."/>
        </authorList>
    </citation>
    <scope>NUCLEOTIDE SEQUENCE [LARGE SCALE GENOMIC DNA]</scope>
    <source>
        <strain evidence="7 8">JR-2</strain>
    </source>
</reference>
<protein>
    <recommendedName>
        <fullName evidence="3">Coenzyme A biosynthesis bifunctional protein CoaBC</fullName>
    </recommendedName>
    <alternativeName>
        <fullName evidence="3">DNA/pantothenate metabolism flavoprotein</fullName>
    </alternativeName>
    <alternativeName>
        <fullName evidence="3">Phosphopantothenoylcysteine synthetase/decarboxylase</fullName>
        <shortName evidence="3">PPCS-PPCDC</shortName>
    </alternativeName>
    <domain>
        <recommendedName>
            <fullName evidence="3">Phosphopantothenoylcysteine decarboxylase</fullName>
            <shortName evidence="3">PPC decarboxylase</shortName>
            <shortName evidence="3">PPC-DC</shortName>
            <ecNumber evidence="3">4.1.1.36</ecNumber>
        </recommendedName>
        <alternativeName>
            <fullName evidence="3">CoaC</fullName>
        </alternativeName>
    </domain>
    <domain>
        <recommendedName>
            <fullName evidence="3">Phosphopantothenate--cysteine ligase</fullName>
            <ecNumber evidence="3">6.3.2.5</ecNumber>
        </recommendedName>
        <alternativeName>
            <fullName evidence="3">CoaB</fullName>
        </alternativeName>
        <alternativeName>
            <fullName evidence="3">Phosphopantothenoylcysteine synthetase</fullName>
            <shortName evidence="3">PPC synthetase</shortName>
            <shortName evidence="3">PPC-S</shortName>
        </alternativeName>
    </domain>
</protein>
<dbReference type="InterPro" id="IPR005252">
    <property type="entry name" value="CoaBC"/>
</dbReference>
<keyword evidence="3" id="KW-0460">Magnesium</keyword>
<evidence type="ECO:0000259" key="5">
    <source>
        <dbReference type="Pfam" id="PF02441"/>
    </source>
</evidence>
<dbReference type="EC" id="6.3.2.5" evidence="3"/>
<comment type="catalytic activity">
    <reaction evidence="3 4">
        <text>N-[(R)-4-phosphopantothenoyl]-L-cysteine + H(+) = (R)-4'-phosphopantetheine + CO2</text>
        <dbReference type="Rhea" id="RHEA:16793"/>
        <dbReference type="ChEBI" id="CHEBI:15378"/>
        <dbReference type="ChEBI" id="CHEBI:16526"/>
        <dbReference type="ChEBI" id="CHEBI:59458"/>
        <dbReference type="ChEBI" id="CHEBI:61723"/>
        <dbReference type="EC" id="4.1.1.36"/>
    </reaction>
</comment>
<name>A0A410H5A4_9GAMM</name>
<dbReference type="HAMAP" id="MF_02225">
    <property type="entry name" value="CoaBC"/>
    <property type="match status" value="1"/>
</dbReference>
<gene>
    <name evidence="3 7" type="primary">coaBC</name>
    <name evidence="7" type="ORF">EPV75_10550</name>
</gene>
<feature type="domain" description="Flavoprotein" evidence="5">
    <location>
        <begin position="1"/>
        <end position="173"/>
    </location>
</feature>
<keyword evidence="3 4" id="KW-0288">FMN</keyword>
<dbReference type="PANTHER" id="PTHR14359:SF6">
    <property type="entry name" value="PHOSPHOPANTOTHENOYLCYSTEINE DECARBOXYLASE"/>
    <property type="match status" value="1"/>
</dbReference>
<dbReference type="InterPro" id="IPR003382">
    <property type="entry name" value="Flavoprotein"/>
</dbReference>
<dbReference type="SUPFAM" id="SSF102645">
    <property type="entry name" value="CoaB-like"/>
    <property type="match status" value="1"/>
</dbReference>
<comment type="pathway">
    <text evidence="3 4">Cofactor biosynthesis; coenzyme A biosynthesis; CoA from (R)-pantothenate: step 2/5.</text>
</comment>
<comment type="similarity">
    <text evidence="3 4">In the N-terminal section; belongs to the HFCD (homo-oligomeric flavin containing Cys decarboxylase) superfamily.</text>
</comment>
<comment type="function">
    <text evidence="3">Catalyzes two sequential steps in the biosynthesis of coenzyme A. In the first step cysteine is conjugated to 4'-phosphopantothenate to form 4-phosphopantothenoylcysteine. In the second step the latter compound is decarboxylated to form 4'-phosphopantotheine.</text>
</comment>
<dbReference type="KEGG" id="htr:EPV75_10550"/>
<feature type="domain" description="DNA/pantothenate metabolism flavoprotein C-terminal" evidence="6">
    <location>
        <begin position="192"/>
        <end position="401"/>
    </location>
</feature>
<comment type="cofactor">
    <cofactor evidence="3">
        <name>Mg(2+)</name>
        <dbReference type="ChEBI" id="CHEBI:18420"/>
    </cofactor>
</comment>
<comment type="pathway">
    <text evidence="3 4">Cofactor biosynthesis; coenzyme A biosynthesis; CoA from (R)-pantothenate: step 3/5.</text>
</comment>
<dbReference type="EMBL" id="CP035033">
    <property type="protein sequence ID" value="QAB16077.1"/>
    <property type="molecule type" value="Genomic_DNA"/>
</dbReference>
<feature type="region of interest" description="Phosphopantothenoylcysteine decarboxylase" evidence="3">
    <location>
        <begin position="1"/>
        <end position="196"/>
    </location>
</feature>
<keyword evidence="3 4" id="KW-0436">Ligase</keyword>
<dbReference type="GO" id="GO:0015937">
    <property type="term" value="P:coenzyme A biosynthetic process"/>
    <property type="evidence" value="ECO:0007669"/>
    <property type="project" value="UniProtKB-UniRule"/>
</dbReference>
<evidence type="ECO:0000256" key="2">
    <source>
        <dbReference type="ARBA" id="ARBA00023239"/>
    </source>
</evidence>
<evidence type="ECO:0000256" key="3">
    <source>
        <dbReference type="HAMAP-Rule" id="MF_02225"/>
    </source>
</evidence>
<comment type="function">
    <text evidence="4">Catalyzes two steps in the biosynthesis of coenzyme A. In the first step cysteine is conjugated to 4'-phosphopantothenate to form 4-phosphopantothenoylcysteine, in the latter compound is decarboxylated to form 4'-phosphopantotheine.</text>
</comment>
<dbReference type="Proteomes" id="UP000285478">
    <property type="component" value="Chromosome"/>
</dbReference>
<feature type="binding site" evidence="3">
    <location>
        <position position="285"/>
    </location>
    <ligand>
        <name>CTP</name>
        <dbReference type="ChEBI" id="CHEBI:37563"/>
    </ligand>
</feature>
<dbReference type="EC" id="4.1.1.36" evidence="3"/>
<evidence type="ECO:0000313" key="7">
    <source>
        <dbReference type="EMBL" id="QAB16077.1"/>
    </source>
</evidence>
<proteinExistence type="inferred from homology"/>
<comment type="catalytic activity">
    <reaction evidence="3 4">
        <text>(R)-4'-phosphopantothenate + L-cysteine + CTP = N-[(R)-4-phosphopantothenoyl]-L-cysteine + CMP + diphosphate + H(+)</text>
        <dbReference type="Rhea" id="RHEA:19397"/>
        <dbReference type="ChEBI" id="CHEBI:10986"/>
        <dbReference type="ChEBI" id="CHEBI:15378"/>
        <dbReference type="ChEBI" id="CHEBI:33019"/>
        <dbReference type="ChEBI" id="CHEBI:35235"/>
        <dbReference type="ChEBI" id="CHEBI:37563"/>
        <dbReference type="ChEBI" id="CHEBI:59458"/>
        <dbReference type="ChEBI" id="CHEBI:60377"/>
        <dbReference type="EC" id="6.3.2.5"/>
    </reaction>
</comment>
<comment type="similarity">
    <text evidence="3 4">In the C-terminal section; belongs to the PPC synthetase family.</text>
</comment>
<dbReference type="InterPro" id="IPR036551">
    <property type="entry name" value="Flavin_trans-like"/>
</dbReference>
<dbReference type="SUPFAM" id="SSF52507">
    <property type="entry name" value="Homo-oligomeric flavin-containing Cys decarboxylases, HFCD"/>
    <property type="match status" value="1"/>
</dbReference>
<feature type="binding site" evidence="3">
    <location>
        <position position="295"/>
    </location>
    <ligand>
        <name>CTP</name>
        <dbReference type="ChEBI" id="CHEBI:37563"/>
    </ligand>
</feature>
<evidence type="ECO:0000256" key="1">
    <source>
        <dbReference type="ARBA" id="ARBA00022793"/>
    </source>
</evidence>
<feature type="binding site" evidence="3">
    <location>
        <position position="345"/>
    </location>
    <ligand>
        <name>CTP</name>
        <dbReference type="ChEBI" id="CHEBI:37563"/>
    </ligand>
</feature>
<feature type="region of interest" description="Phosphopantothenate--cysteine ligase" evidence="3">
    <location>
        <begin position="197"/>
        <end position="404"/>
    </location>
</feature>
<dbReference type="GO" id="GO:0004632">
    <property type="term" value="F:phosphopantothenate--cysteine ligase activity"/>
    <property type="evidence" value="ECO:0007669"/>
    <property type="project" value="UniProtKB-UniRule"/>
</dbReference>
<dbReference type="GO" id="GO:0046872">
    <property type="term" value="F:metal ion binding"/>
    <property type="evidence" value="ECO:0007669"/>
    <property type="project" value="UniProtKB-KW"/>
</dbReference>
<dbReference type="PANTHER" id="PTHR14359">
    <property type="entry name" value="HOMO-OLIGOMERIC FLAVIN CONTAINING CYS DECARBOXYLASE FAMILY"/>
    <property type="match status" value="1"/>
</dbReference>
<feature type="binding site" evidence="3">
    <location>
        <position position="331"/>
    </location>
    <ligand>
        <name>CTP</name>
        <dbReference type="ChEBI" id="CHEBI:37563"/>
    </ligand>
</feature>
<evidence type="ECO:0000259" key="6">
    <source>
        <dbReference type="Pfam" id="PF04127"/>
    </source>
</evidence>
<dbReference type="Pfam" id="PF02441">
    <property type="entry name" value="Flavoprotein"/>
    <property type="match status" value="1"/>
</dbReference>
<dbReference type="RefSeq" id="WP_128385364.1">
    <property type="nucleotide sequence ID" value="NZ_CP035033.1"/>
</dbReference>
<accession>A0A410H5A4</accession>
<comment type="cofactor">
    <cofactor evidence="3">
        <name>FMN</name>
        <dbReference type="ChEBI" id="CHEBI:58210"/>
    </cofactor>
    <text evidence="3">Binds 1 FMN per subunit.</text>
</comment>
<keyword evidence="8" id="KW-1185">Reference proteome</keyword>
<keyword evidence="3 4" id="KW-0285">Flavoprotein</keyword>
<dbReference type="Gene3D" id="3.40.50.1950">
    <property type="entry name" value="Flavin prenyltransferase-like"/>
    <property type="match status" value="1"/>
</dbReference>
<dbReference type="GO" id="GO:0015941">
    <property type="term" value="P:pantothenate catabolic process"/>
    <property type="evidence" value="ECO:0007669"/>
    <property type="project" value="InterPro"/>
</dbReference>
<sequence length="404" mass="43875">MKVLLGVTGGIAAYKALELVRLFVKAGHEVQVVMTEGAKAFIQPLSFQALSGHPVRDQLFDETQEAGMGHIELARWPDVILVAPCSAETLAKFRMGRADDLLTTLCLASDKPKMLAPAMNRLMWQNEATQENLAVLQQRGWQVIPPGEGEQACGETGAGRLPEPPAIYVAVEQQIADITKNAQAWVELAKHWQGKRLLVSAGPTQEAMDPVRFLGNRSSGKMGFAIAETARKLGAVVTLVAGPVALSAHPEIRRVDVVSAQEMLAAVTEQVKQQDVFISAAAVADFRPETAHDRKLKKQAGQDDMTLRLVKNPDIVATVAQQYPDVFVVGFAAETDDVLAHAREKRARKGLDMICANRVGDGLGFETDDNQLTLMTEAQERALTPSSKSQQAFELLAFIAETSF</sequence>